<dbReference type="FunFam" id="3.40.605.10:FF:000005">
    <property type="entry name" value="Succinate-semialdehyde dehydrogenase I"/>
    <property type="match status" value="1"/>
</dbReference>
<dbReference type="InterPro" id="IPR016160">
    <property type="entry name" value="Ald_DH_CS_CYS"/>
</dbReference>
<reference evidence="6 7" key="1">
    <citation type="journal article" date="2012" name="Int. J. Syst. Evol. Microbiol.">
        <title>Vibrio caribbeanicus sp. nov., isolated from the marine sponge Scleritoderma cyanea.</title>
        <authorList>
            <person name="Hoffmann M."/>
            <person name="Monday S.R."/>
            <person name="Allard M.W."/>
            <person name="Strain E.A."/>
            <person name="Whittaker P."/>
            <person name="Naum M."/>
            <person name="McCarthy P.J."/>
            <person name="Lopez J.V."/>
            <person name="Fischer M."/>
            <person name="Brown E.W."/>
        </authorList>
    </citation>
    <scope>NUCLEOTIDE SEQUENCE [LARGE SCALE GENOMIC DNA]</scope>
    <source>
        <strain evidence="6 7">ATCC 700023</strain>
    </source>
</reference>
<dbReference type="FunFam" id="3.40.309.10:FF:000004">
    <property type="entry name" value="Succinate-semialdehyde dehydrogenase I"/>
    <property type="match status" value="1"/>
</dbReference>
<dbReference type="InterPro" id="IPR016161">
    <property type="entry name" value="Ald_DH/histidinol_DH"/>
</dbReference>
<evidence type="ECO:0000256" key="4">
    <source>
        <dbReference type="RuleBase" id="RU003345"/>
    </source>
</evidence>
<dbReference type="InterPro" id="IPR015590">
    <property type="entry name" value="Aldehyde_DH_dom"/>
</dbReference>
<dbReference type="InterPro" id="IPR029510">
    <property type="entry name" value="Ald_DH_CS_GLU"/>
</dbReference>
<gene>
    <name evidence="6" type="ORF">VII00023_22134</name>
</gene>
<name>F9S742_9VIBR</name>
<dbReference type="Gene3D" id="3.40.605.10">
    <property type="entry name" value="Aldehyde Dehydrogenase, Chain A, domain 1"/>
    <property type="match status" value="1"/>
</dbReference>
<dbReference type="InterPro" id="IPR010102">
    <property type="entry name" value="Succ_semiAld_DH"/>
</dbReference>
<feature type="active site" evidence="3">
    <location>
        <position position="302"/>
    </location>
</feature>
<keyword evidence="7" id="KW-1185">Reference proteome</keyword>
<keyword evidence="2 4" id="KW-0560">Oxidoreductase</keyword>
<evidence type="ECO:0000259" key="5">
    <source>
        <dbReference type="Pfam" id="PF00171"/>
    </source>
</evidence>
<dbReference type="InterPro" id="IPR016162">
    <property type="entry name" value="Ald_DH_N"/>
</dbReference>
<dbReference type="InterPro" id="IPR016163">
    <property type="entry name" value="Ald_DH_C"/>
</dbReference>
<dbReference type="GO" id="GO:0009450">
    <property type="term" value="P:gamma-aminobutyric acid catabolic process"/>
    <property type="evidence" value="ECO:0007669"/>
    <property type="project" value="InterPro"/>
</dbReference>
<comment type="similarity">
    <text evidence="1 4">Belongs to the aldehyde dehydrogenase family.</text>
</comment>
<sequence length="531" mass="56951">MKYKNSVSIEQVNWLNCGFDVAFSNHVTIYDSKQLGSSMPTTESPMTLASLKQPQLLQQKCYINGLWVEHPEDHCAVFNPSNGEVLGHVPNLGEKHAKQCVDAAYEAFKGWSKVTAEQRAQVLRHWYDLITCHADDLAAILTLEQGKPYAEAKAEVAYAASFVLWYSEEARRAYGETIPSHRSGGQIVVTKAPIGVVAAITPWNFPAAMITRKCAPALAAGCSVVLKPAPETPFTALALAWLAEEAGLPAGLLNVITGDAVAIGSVLTSDKRVRKVSFTGSTKVGEMLMNQSASTIKKMALELGGNAPFIVFDDADVDAAIEGIMVAKFRNAGQTCVCANRIFVHDAIYDSFAEKLAAKVSELTVGDGFTHGVTIGPLINAAAVEKVKRHVENAVERGATVLCGQLPNAGSQLVKPFVLSGMTDEMLVASEETFGPVAALFCFDDEQEVIVRANHTESGLAAYIYTQSLGRAWRVSDALEVGMVGINEGLISTAAAPFGGVKESGLGREGSRHGMEEYLEMKSLFFGGLDK</sequence>
<feature type="domain" description="Aldehyde dehydrogenase" evidence="5">
    <location>
        <begin position="67"/>
        <end position="523"/>
    </location>
</feature>
<evidence type="ECO:0000313" key="6">
    <source>
        <dbReference type="EMBL" id="EGU32022.1"/>
    </source>
</evidence>
<comment type="caution">
    <text evidence="6">The sequence shown here is derived from an EMBL/GenBank/DDBJ whole genome shotgun (WGS) entry which is preliminary data.</text>
</comment>
<dbReference type="Gene3D" id="3.40.309.10">
    <property type="entry name" value="Aldehyde Dehydrogenase, Chain A, domain 2"/>
    <property type="match status" value="1"/>
</dbReference>
<dbReference type="AlphaFoldDB" id="F9S742"/>
<organism evidence="6 7">
    <name type="scientific">Vibrio ichthyoenteri ATCC 700023</name>
    <dbReference type="NCBI Taxonomy" id="870968"/>
    <lineage>
        <taxon>Bacteria</taxon>
        <taxon>Pseudomonadati</taxon>
        <taxon>Pseudomonadota</taxon>
        <taxon>Gammaproteobacteria</taxon>
        <taxon>Vibrionales</taxon>
        <taxon>Vibrionaceae</taxon>
        <taxon>Vibrio</taxon>
    </lineage>
</organism>
<evidence type="ECO:0000256" key="1">
    <source>
        <dbReference type="ARBA" id="ARBA00009986"/>
    </source>
</evidence>
<dbReference type="Proteomes" id="UP000004605">
    <property type="component" value="Unassembled WGS sequence"/>
</dbReference>
<dbReference type="PROSITE" id="PS00070">
    <property type="entry name" value="ALDEHYDE_DEHYDR_CYS"/>
    <property type="match status" value="1"/>
</dbReference>
<evidence type="ECO:0000256" key="2">
    <source>
        <dbReference type="ARBA" id="ARBA00023002"/>
    </source>
</evidence>
<dbReference type="PROSITE" id="PS00687">
    <property type="entry name" value="ALDEHYDE_DEHYDR_GLU"/>
    <property type="match status" value="1"/>
</dbReference>
<dbReference type="EMBL" id="AFWF01000283">
    <property type="protein sequence ID" value="EGU32022.1"/>
    <property type="molecule type" value="Genomic_DNA"/>
</dbReference>
<protein>
    <submittedName>
        <fullName evidence="6">NAD-dependent aldehyde dehydrogenase</fullName>
    </submittedName>
</protein>
<dbReference type="GO" id="GO:0005829">
    <property type="term" value="C:cytosol"/>
    <property type="evidence" value="ECO:0007669"/>
    <property type="project" value="TreeGrafter"/>
</dbReference>
<dbReference type="Pfam" id="PF00171">
    <property type="entry name" value="Aldedh"/>
    <property type="match status" value="1"/>
</dbReference>
<dbReference type="SUPFAM" id="SSF53720">
    <property type="entry name" value="ALDH-like"/>
    <property type="match status" value="1"/>
</dbReference>
<evidence type="ECO:0000313" key="7">
    <source>
        <dbReference type="Proteomes" id="UP000004605"/>
    </source>
</evidence>
<dbReference type="CDD" id="cd07103">
    <property type="entry name" value="ALDH_F5_SSADH_GabD"/>
    <property type="match status" value="1"/>
</dbReference>
<proteinExistence type="inferred from homology"/>
<accession>F9S742</accession>
<dbReference type="GO" id="GO:0004777">
    <property type="term" value="F:succinate-semialdehyde dehydrogenase (NAD+) activity"/>
    <property type="evidence" value="ECO:0007669"/>
    <property type="project" value="TreeGrafter"/>
</dbReference>
<evidence type="ECO:0000256" key="3">
    <source>
        <dbReference type="PROSITE-ProRule" id="PRU10007"/>
    </source>
</evidence>
<dbReference type="PANTHER" id="PTHR43353">
    <property type="entry name" value="SUCCINATE-SEMIALDEHYDE DEHYDROGENASE, MITOCHONDRIAL"/>
    <property type="match status" value="1"/>
</dbReference>
<dbReference type="InterPro" id="IPR050740">
    <property type="entry name" value="Aldehyde_DH_Superfamily"/>
</dbReference>
<dbReference type="PANTHER" id="PTHR43353:SF5">
    <property type="entry name" value="SUCCINATE-SEMIALDEHYDE DEHYDROGENASE, MITOCHONDRIAL"/>
    <property type="match status" value="1"/>
</dbReference>
<dbReference type="NCBIfam" id="TIGR01780">
    <property type="entry name" value="SSADH"/>
    <property type="match status" value="1"/>
</dbReference>